<feature type="region of interest" description="Disordered" evidence="1">
    <location>
        <begin position="201"/>
        <end position="238"/>
    </location>
</feature>
<dbReference type="Pfam" id="PF01872">
    <property type="entry name" value="RibD_C"/>
    <property type="match status" value="1"/>
</dbReference>
<accession>A0A345YP20</accession>
<dbReference type="PANTHER" id="PTHR38011:SF2">
    <property type="entry name" value="BIFUNCTIONAL DEAMINASE-REDUCTASE DOMAIN PROTEIN"/>
    <property type="match status" value="1"/>
</dbReference>
<dbReference type="RefSeq" id="WP_115413420.1">
    <property type="nucleotide sequence ID" value="NZ_CP031356.1"/>
</dbReference>
<dbReference type="EMBL" id="QSWH01000001">
    <property type="protein sequence ID" value="RRR24689.1"/>
    <property type="molecule type" value="Genomic_DNA"/>
</dbReference>
<reference evidence="3 5" key="1">
    <citation type="submission" date="2018-07" db="EMBL/GenBank/DDBJ databases">
        <title>Brachybacterium saurashtrense DSM 23186 genome sequence.</title>
        <authorList>
            <person name="Guo L."/>
        </authorList>
    </citation>
    <scope>NUCLEOTIDE SEQUENCE [LARGE SCALE GENOMIC DNA]</scope>
    <source>
        <strain evidence="3 5">DSM 23186</strain>
    </source>
</reference>
<dbReference type="GO" id="GO:0008703">
    <property type="term" value="F:5-amino-6-(5-phosphoribosylamino)uracil reductase activity"/>
    <property type="evidence" value="ECO:0007669"/>
    <property type="project" value="InterPro"/>
</dbReference>
<evidence type="ECO:0000313" key="6">
    <source>
        <dbReference type="Proteomes" id="UP000282185"/>
    </source>
</evidence>
<dbReference type="InterPro" id="IPR024072">
    <property type="entry name" value="DHFR-like_dom_sf"/>
</dbReference>
<sequence>MSDTHAPGPLSRRPAAGELVVDFILSLDGCAAGDGWPGWWGLQSTDYLAWLGAQPEGVTLMGATTYRLMSEMALQTERIDISTEEKESFAHMAQLPKIVFSSTLTQPLAWANTTLVATDAIEAVRELKRTATAPLTTTGSIRLSHSLMRAGLVDRFRVVLFPVITGRTGLERIWEQFEDFALELVESRTFDGGLQLLEYAPTHLEQPPGTEWRRDGGAAHDEGAPPDEGDAHDGEETR</sequence>
<feature type="compositionally biased region" description="Basic and acidic residues" evidence="1">
    <location>
        <begin position="211"/>
        <end position="238"/>
    </location>
</feature>
<dbReference type="OrthoDB" id="4376317at2"/>
<keyword evidence="5" id="KW-1185">Reference proteome</keyword>
<dbReference type="Proteomes" id="UP000254236">
    <property type="component" value="Chromosome"/>
</dbReference>
<evidence type="ECO:0000256" key="1">
    <source>
        <dbReference type="SAM" id="MobiDB-lite"/>
    </source>
</evidence>
<feature type="domain" description="Bacterial bifunctional deaminase-reductase C-terminal" evidence="2">
    <location>
        <begin position="19"/>
        <end position="196"/>
    </location>
</feature>
<reference evidence="4 6" key="2">
    <citation type="submission" date="2018-08" db="EMBL/GenBank/DDBJ databases">
        <title>Brachybacterium saurashtrense DSM 23186.</title>
        <authorList>
            <person name="Li Y."/>
        </authorList>
    </citation>
    <scope>NUCLEOTIDE SEQUENCE [LARGE SCALE GENOMIC DNA]</scope>
    <source>
        <strain evidence="4 6">DSM 23186</strain>
    </source>
</reference>
<evidence type="ECO:0000313" key="3">
    <source>
        <dbReference type="EMBL" id="AXK45672.1"/>
    </source>
</evidence>
<gene>
    <name evidence="3" type="ORF">DWV08_08665</name>
    <name evidence="4" type="ORF">DXU92_00410</name>
</gene>
<dbReference type="PANTHER" id="PTHR38011">
    <property type="entry name" value="DIHYDROFOLATE REDUCTASE FAMILY PROTEIN (AFU_ORTHOLOGUE AFUA_8G06820)"/>
    <property type="match status" value="1"/>
</dbReference>
<name>A0A345YP20_9MICO</name>
<dbReference type="EMBL" id="CP031356">
    <property type="protein sequence ID" value="AXK45672.1"/>
    <property type="molecule type" value="Genomic_DNA"/>
</dbReference>
<dbReference type="SUPFAM" id="SSF53597">
    <property type="entry name" value="Dihydrofolate reductase-like"/>
    <property type="match status" value="1"/>
</dbReference>
<dbReference type="AlphaFoldDB" id="A0A345YP20"/>
<dbReference type="Gene3D" id="3.40.430.10">
    <property type="entry name" value="Dihydrofolate Reductase, subunit A"/>
    <property type="match status" value="1"/>
</dbReference>
<dbReference type="Proteomes" id="UP000282185">
    <property type="component" value="Unassembled WGS sequence"/>
</dbReference>
<protein>
    <submittedName>
        <fullName evidence="4">Deaminase</fullName>
    </submittedName>
</protein>
<evidence type="ECO:0000313" key="5">
    <source>
        <dbReference type="Proteomes" id="UP000254236"/>
    </source>
</evidence>
<proteinExistence type="predicted"/>
<evidence type="ECO:0000259" key="2">
    <source>
        <dbReference type="Pfam" id="PF01872"/>
    </source>
</evidence>
<evidence type="ECO:0000313" key="4">
    <source>
        <dbReference type="EMBL" id="RRR24689.1"/>
    </source>
</evidence>
<dbReference type="InterPro" id="IPR002734">
    <property type="entry name" value="RibDG_C"/>
</dbReference>
<dbReference type="KEGG" id="bsau:DWV08_08665"/>
<organism evidence="4 6">
    <name type="scientific">Brachybacterium saurashtrense</name>
    <dbReference type="NCBI Taxonomy" id="556288"/>
    <lineage>
        <taxon>Bacteria</taxon>
        <taxon>Bacillati</taxon>
        <taxon>Actinomycetota</taxon>
        <taxon>Actinomycetes</taxon>
        <taxon>Micrococcales</taxon>
        <taxon>Dermabacteraceae</taxon>
        <taxon>Brachybacterium</taxon>
    </lineage>
</organism>
<dbReference type="GO" id="GO:0009231">
    <property type="term" value="P:riboflavin biosynthetic process"/>
    <property type="evidence" value="ECO:0007669"/>
    <property type="project" value="InterPro"/>
</dbReference>
<dbReference type="InterPro" id="IPR050765">
    <property type="entry name" value="Riboflavin_Biosynth_HTPR"/>
</dbReference>